<keyword evidence="5 6" id="KW-0238">DNA-binding</keyword>
<reference evidence="8 9" key="1">
    <citation type="submission" date="2018-12" db="EMBL/GenBank/DDBJ databases">
        <authorList>
            <person name="Yu L."/>
        </authorList>
    </citation>
    <scope>NUCLEOTIDE SEQUENCE [LARGE SCALE GENOMIC DNA]</scope>
    <source>
        <strain evidence="8 9">HAW-EB5</strain>
    </source>
</reference>
<evidence type="ECO:0000256" key="6">
    <source>
        <dbReference type="PROSITE-ProRule" id="PRU01362"/>
    </source>
</evidence>
<dbReference type="Proteomes" id="UP000282060">
    <property type="component" value="Unassembled WGS sequence"/>
</dbReference>
<comment type="catalytic activity">
    <reaction evidence="6">
        <text>a thymidine in DNA + NAD(+) = an N-(ADP-alpha-D-ribosyl)-thymidine in DNA + nicotinamide + H(+)</text>
        <dbReference type="Rhea" id="RHEA:71651"/>
        <dbReference type="Rhea" id="RHEA-COMP:13556"/>
        <dbReference type="Rhea" id="RHEA-COMP:18051"/>
        <dbReference type="ChEBI" id="CHEBI:15378"/>
        <dbReference type="ChEBI" id="CHEBI:17154"/>
        <dbReference type="ChEBI" id="CHEBI:57540"/>
        <dbReference type="ChEBI" id="CHEBI:137386"/>
        <dbReference type="ChEBI" id="CHEBI:191199"/>
    </reaction>
</comment>
<dbReference type="OrthoDB" id="2052979at2"/>
<accession>A0A3S0KE58</accession>
<dbReference type="EMBL" id="RXNV01000012">
    <property type="protein sequence ID" value="RTR28525.1"/>
    <property type="molecule type" value="Genomic_DNA"/>
</dbReference>
<dbReference type="GO" id="GO:0003677">
    <property type="term" value="F:DNA binding"/>
    <property type="evidence" value="ECO:0007669"/>
    <property type="project" value="UniProtKB-UniRule"/>
</dbReference>
<keyword evidence="1 6" id="KW-1277">Toxin-antitoxin system</keyword>
<dbReference type="GO" id="GO:0016757">
    <property type="term" value="F:glycosyltransferase activity"/>
    <property type="evidence" value="ECO:0007669"/>
    <property type="project" value="UniProtKB-UniRule"/>
</dbReference>
<evidence type="ECO:0000256" key="1">
    <source>
        <dbReference type="ARBA" id="ARBA00022649"/>
    </source>
</evidence>
<dbReference type="Pfam" id="PF14487">
    <property type="entry name" value="DarT"/>
    <property type="match status" value="1"/>
</dbReference>
<protein>
    <submittedName>
        <fullName evidence="8">DUF4433 domain-containing protein</fullName>
    </submittedName>
</protein>
<dbReference type="PROSITE" id="PS52018">
    <property type="entry name" value="DART"/>
    <property type="match status" value="1"/>
</dbReference>
<comment type="similarity">
    <text evidence="6">Belongs to the DarT ADP-ribosyltransferase family.</text>
</comment>
<evidence type="ECO:0000256" key="2">
    <source>
        <dbReference type="ARBA" id="ARBA00022676"/>
    </source>
</evidence>
<comment type="caution">
    <text evidence="6">Lacks conserved residue(s) required for the propagation of feature annotation.</text>
</comment>
<keyword evidence="9" id="KW-1185">Reference proteome</keyword>
<evidence type="ECO:0000256" key="4">
    <source>
        <dbReference type="ARBA" id="ARBA00022695"/>
    </source>
</evidence>
<proteinExistence type="inferred from homology"/>
<feature type="domain" description="DarT" evidence="7">
    <location>
        <begin position="17"/>
        <end position="200"/>
    </location>
</feature>
<keyword evidence="2 6" id="KW-0328">Glycosyltransferase</keyword>
<evidence type="ECO:0000313" key="8">
    <source>
        <dbReference type="EMBL" id="RTR28525.1"/>
    </source>
</evidence>
<evidence type="ECO:0000256" key="3">
    <source>
        <dbReference type="ARBA" id="ARBA00022679"/>
    </source>
</evidence>
<comment type="caution">
    <text evidence="8">The sequence shown here is derived from an EMBL/GenBank/DDBJ whole genome shotgun (WGS) entry which is preliminary data.</text>
</comment>
<feature type="active site" description="Proton acceptor" evidence="6">
    <location>
        <position position="53"/>
    </location>
</feature>
<keyword evidence="3 6" id="KW-0808">Transferase</keyword>
<name>A0A3S0KE58_9GAMM</name>
<dbReference type="InterPro" id="IPR029494">
    <property type="entry name" value="DarT"/>
</dbReference>
<organism evidence="8 9">
    <name type="scientific">Shewanella atlantica</name>
    <dbReference type="NCBI Taxonomy" id="271099"/>
    <lineage>
        <taxon>Bacteria</taxon>
        <taxon>Pseudomonadati</taxon>
        <taxon>Pseudomonadota</taxon>
        <taxon>Gammaproteobacteria</taxon>
        <taxon>Alteromonadales</taxon>
        <taxon>Shewanellaceae</taxon>
        <taxon>Shewanella</taxon>
    </lineage>
</organism>
<evidence type="ECO:0000313" key="9">
    <source>
        <dbReference type="Proteomes" id="UP000282060"/>
    </source>
</evidence>
<dbReference type="AlphaFoldDB" id="A0A3S0KE58"/>
<feature type="binding site" evidence="6">
    <location>
        <begin position="21"/>
        <end position="23"/>
    </location>
    <ligand>
        <name>NAD(+)</name>
        <dbReference type="ChEBI" id="CHEBI:57540"/>
    </ligand>
</feature>
<evidence type="ECO:0000259" key="7">
    <source>
        <dbReference type="PROSITE" id="PS52018"/>
    </source>
</evidence>
<keyword evidence="4 6" id="KW-0548">Nucleotidyltransferase</keyword>
<dbReference type="RefSeq" id="WP_126507460.1">
    <property type="nucleotide sequence ID" value="NZ_RXNV01000012.1"/>
</dbReference>
<feature type="binding site" evidence="6">
    <location>
        <position position="53"/>
    </location>
    <ligand>
        <name>NAD(+)</name>
        <dbReference type="ChEBI" id="CHEBI:57540"/>
    </ligand>
</feature>
<dbReference type="GO" id="GO:0016779">
    <property type="term" value="F:nucleotidyltransferase activity"/>
    <property type="evidence" value="ECO:0007669"/>
    <property type="project" value="UniProtKB-UniRule"/>
</dbReference>
<feature type="active site" evidence="6">
    <location>
        <position position="155"/>
    </location>
</feature>
<gene>
    <name evidence="8" type="ORF">EKG39_18445</name>
</gene>
<evidence type="ECO:0000256" key="5">
    <source>
        <dbReference type="ARBA" id="ARBA00023125"/>
    </source>
</evidence>
<sequence>MSRNEKIKQILETRDIRVLLHFTQLSNLPSILQGGLKTRDNLDNSAKYNDEMRLDNHTDTVSISIHHPNDSMFFKYRQKDCNVDWCVLGIDPIILLKQDALFCKHNAACASISSLEEAELRKSKALEEMFAEIPSIKSRQEQLLKPNDSTDVQAEILVKGNIESKDIFGVVFTSKSAEEAHRGILNGRHTLIHAEREIYLSRREIQRRFN</sequence>